<feature type="domain" description="Glycoside hydrolase 35 catalytic" evidence="6">
    <location>
        <begin position="79"/>
        <end position="147"/>
    </location>
</feature>
<organism evidence="8 9">
    <name type="scientific">Gossypium barbadense</name>
    <name type="common">Sea Island cotton</name>
    <name type="synonym">Hibiscus barbadensis</name>
    <dbReference type="NCBI Taxonomy" id="3634"/>
    <lineage>
        <taxon>Eukaryota</taxon>
        <taxon>Viridiplantae</taxon>
        <taxon>Streptophyta</taxon>
        <taxon>Embryophyta</taxon>
        <taxon>Tracheophyta</taxon>
        <taxon>Spermatophyta</taxon>
        <taxon>Magnoliopsida</taxon>
        <taxon>eudicotyledons</taxon>
        <taxon>Gunneridae</taxon>
        <taxon>Pentapetalae</taxon>
        <taxon>rosids</taxon>
        <taxon>malvids</taxon>
        <taxon>Malvales</taxon>
        <taxon>Malvaceae</taxon>
        <taxon>Malvoideae</taxon>
        <taxon>Gossypium</taxon>
    </lineage>
</organism>
<evidence type="ECO:0000256" key="1">
    <source>
        <dbReference type="ARBA" id="ARBA00001412"/>
    </source>
</evidence>
<dbReference type="Pfam" id="PF01301">
    <property type="entry name" value="Glyco_hydro_35"/>
    <property type="match status" value="1"/>
</dbReference>
<dbReference type="OrthoDB" id="1535092at2759"/>
<evidence type="ECO:0000313" key="9">
    <source>
        <dbReference type="Proteomes" id="UP000239757"/>
    </source>
</evidence>
<accession>A0A2P5XCX6</accession>
<feature type="domain" description="Beta-galactosidase beta-sandwich" evidence="7">
    <location>
        <begin position="173"/>
        <end position="226"/>
    </location>
</feature>
<evidence type="ECO:0000259" key="7">
    <source>
        <dbReference type="Pfam" id="PF17834"/>
    </source>
</evidence>
<dbReference type="SUPFAM" id="SSF51445">
    <property type="entry name" value="(Trans)glycosidases"/>
    <property type="match status" value="1"/>
</dbReference>
<dbReference type="EC" id="3.2.1.23" evidence="3"/>
<dbReference type="GO" id="GO:0004565">
    <property type="term" value="F:beta-galactosidase activity"/>
    <property type="evidence" value="ECO:0007669"/>
    <property type="project" value="UniProtKB-EC"/>
</dbReference>
<dbReference type="InterPro" id="IPR041392">
    <property type="entry name" value="GHD"/>
</dbReference>
<keyword evidence="5" id="KW-0326">Glycosidase</keyword>
<dbReference type="InterPro" id="IPR017853">
    <property type="entry name" value="GH"/>
</dbReference>
<evidence type="ECO:0000256" key="2">
    <source>
        <dbReference type="ARBA" id="ARBA00009809"/>
    </source>
</evidence>
<evidence type="ECO:0000256" key="5">
    <source>
        <dbReference type="ARBA" id="ARBA00023295"/>
    </source>
</evidence>
<dbReference type="PROSITE" id="PS01182">
    <property type="entry name" value="GLYCOSYL_HYDROL_F35"/>
    <property type="match status" value="1"/>
</dbReference>
<evidence type="ECO:0000256" key="4">
    <source>
        <dbReference type="ARBA" id="ARBA00022801"/>
    </source>
</evidence>
<dbReference type="InterPro" id="IPR031330">
    <property type="entry name" value="Gly_Hdrlase_35_cat"/>
</dbReference>
<sequence length="286" mass="32900">MALDNEPFKKHMKRFVTLIVDKLKQEKLFAPQGGPIILAQIENEYNTIQRAFREKRDSYVQWAGKLALSLNANVSWIMSAEDLAYSVARFFSKNGSMVNYYMYYGGTNFGRTSASFTTTRYYDEGPLDELGLQREPKWGHLKDVYRALSLCKRALFWGVPTTLKLGPDQQAIVWQQAGASACTAFLANNNNRLAQHVNFRGQDIHLPARSISVLPDCKIVVFNTQLVTTQHNSRNFVRSELENKNFNWEMYREVPPVRLGFKFDVPRELFHLTKDTTDYALIPLLV</sequence>
<reference evidence="8 9" key="1">
    <citation type="submission" date="2015-01" db="EMBL/GenBank/DDBJ databases">
        <title>Genome of allotetraploid Gossypium barbadense reveals genomic plasticity and fiber elongation in cotton evolution.</title>
        <authorList>
            <person name="Chen X."/>
            <person name="Liu X."/>
            <person name="Zhao B."/>
            <person name="Zheng H."/>
            <person name="Hu Y."/>
            <person name="Lu G."/>
            <person name="Yang C."/>
            <person name="Chen J."/>
            <person name="Shan C."/>
            <person name="Zhang L."/>
            <person name="Zhou Y."/>
            <person name="Wang L."/>
            <person name="Guo W."/>
            <person name="Bai Y."/>
            <person name="Ruan J."/>
            <person name="Shangguan X."/>
            <person name="Mao Y."/>
            <person name="Jiang J."/>
            <person name="Zhu Y."/>
            <person name="Lei J."/>
            <person name="Kang H."/>
            <person name="Chen S."/>
            <person name="He X."/>
            <person name="Wang R."/>
            <person name="Wang Y."/>
            <person name="Chen J."/>
            <person name="Wang L."/>
            <person name="Yu S."/>
            <person name="Wang B."/>
            <person name="Wei J."/>
            <person name="Song S."/>
            <person name="Lu X."/>
            <person name="Gao Z."/>
            <person name="Gu W."/>
            <person name="Deng X."/>
            <person name="Ma D."/>
            <person name="Wang S."/>
            <person name="Liang W."/>
            <person name="Fang L."/>
            <person name="Cai C."/>
            <person name="Zhu X."/>
            <person name="Zhou B."/>
            <person name="Zhang Y."/>
            <person name="Chen Z."/>
            <person name="Xu S."/>
            <person name="Zhu R."/>
            <person name="Wang S."/>
            <person name="Zhang T."/>
            <person name="Zhao G."/>
        </authorList>
    </citation>
    <scope>NUCLEOTIDE SEQUENCE [LARGE SCALE GENOMIC DNA]</scope>
    <source>
        <strain evidence="9">cv. Xinhai21</strain>
        <tissue evidence="8">Leaf</tissue>
    </source>
</reference>
<evidence type="ECO:0000313" key="8">
    <source>
        <dbReference type="EMBL" id="PPS01172.1"/>
    </source>
</evidence>
<dbReference type="EMBL" id="KZ665159">
    <property type="protein sequence ID" value="PPS01172.1"/>
    <property type="molecule type" value="Genomic_DNA"/>
</dbReference>
<gene>
    <name evidence="8" type="ORF">GOBAR_AA19488</name>
</gene>
<keyword evidence="4" id="KW-0378">Hydrolase</keyword>
<name>A0A2P5XCX6_GOSBA</name>
<dbReference type="InterPro" id="IPR001944">
    <property type="entry name" value="Glycoside_Hdrlase_35"/>
</dbReference>
<dbReference type="InterPro" id="IPR019801">
    <property type="entry name" value="Glyco_hydro_35_CS"/>
</dbReference>
<dbReference type="Pfam" id="PF17834">
    <property type="entry name" value="GHD"/>
    <property type="match status" value="1"/>
</dbReference>
<dbReference type="Proteomes" id="UP000239757">
    <property type="component" value="Unassembled WGS sequence"/>
</dbReference>
<dbReference type="Gene3D" id="3.20.20.80">
    <property type="entry name" value="Glycosidases"/>
    <property type="match status" value="2"/>
</dbReference>
<evidence type="ECO:0000256" key="3">
    <source>
        <dbReference type="ARBA" id="ARBA00012756"/>
    </source>
</evidence>
<dbReference type="GO" id="GO:0005975">
    <property type="term" value="P:carbohydrate metabolic process"/>
    <property type="evidence" value="ECO:0007669"/>
    <property type="project" value="InterPro"/>
</dbReference>
<dbReference type="AlphaFoldDB" id="A0A2P5XCX6"/>
<comment type="catalytic activity">
    <reaction evidence="1">
        <text>Hydrolysis of terminal non-reducing beta-D-galactose residues in beta-D-galactosides.</text>
        <dbReference type="EC" id="3.2.1.23"/>
    </reaction>
</comment>
<dbReference type="PANTHER" id="PTHR23421">
    <property type="entry name" value="BETA-GALACTOSIDASE RELATED"/>
    <property type="match status" value="1"/>
</dbReference>
<proteinExistence type="inferred from homology"/>
<protein>
    <recommendedName>
        <fullName evidence="3">beta-galactosidase</fullName>
        <ecNumber evidence="3">3.2.1.23</ecNumber>
    </recommendedName>
</protein>
<comment type="similarity">
    <text evidence="2">Belongs to the glycosyl hydrolase 35 family.</text>
</comment>
<evidence type="ECO:0000259" key="6">
    <source>
        <dbReference type="Pfam" id="PF01301"/>
    </source>
</evidence>